<name>A0AB36BYU1_BIFBI</name>
<evidence type="ECO:0000313" key="3">
    <source>
        <dbReference type="Proteomes" id="UP000488776"/>
    </source>
</evidence>
<comment type="caution">
    <text evidence="2">The sequence shown here is derived from an EMBL/GenBank/DDBJ whole genome shotgun (WGS) entry which is preliminary data.</text>
</comment>
<protein>
    <submittedName>
        <fullName evidence="2">FtsX-like permease family protein</fullName>
    </submittedName>
</protein>
<dbReference type="EMBL" id="JAAJBJ010000004">
    <property type="protein sequence ID" value="NGG36499.1"/>
    <property type="molecule type" value="Genomic_DNA"/>
</dbReference>
<feature type="transmembrane region" description="Helical" evidence="1">
    <location>
        <begin position="20"/>
        <end position="39"/>
    </location>
</feature>
<proteinExistence type="predicted"/>
<dbReference type="AlphaFoldDB" id="A0AB36BYU1"/>
<organism evidence="2 3">
    <name type="scientific">Bifidobacterium bifidum</name>
    <dbReference type="NCBI Taxonomy" id="1681"/>
    <lineage>
        <taxon>Bacteria</taxon>
        <taxon>Bacillati</taxon>
        <taxon>Actinomycetota</taxon>
        <taxon>Actinomycetes</taxon>
        <taxon>Bifidobacteriales</taxon>
        <taxon>Bifidobacteriaceae</taxon>
        <taxon>Bifidobacterium</taxon>
    </lineage>
</organism>
<evidence type="ECO:0000313" key="2">
    <source>
        <dbReference type="EMBL" id="NGG36499.1"/>
    </source>
</evidence>
<keyword evidence="1" id="KW-0472">Membrane</keyword>
<keyword evidence="1" id="KW-1133">Transmembrane helix</keyword>
<feature type="transmembrane region" description="Helical" evidence="1">
    <location>
        <begin position="59"/>
        <end position="82"/>
    </location>
</feature>
<accession>A0AB36BYU1</accession>
<dbReference type="Proteomes" id="UP000488776">
    <property type="component" value="Unassembled WGS sequence"/>
</dbReference>
<keyword evidence="1" id="KW-0812">Transmembrane</keyword>
<evidence type="ECO:0000256" key="1">
    <source>
        <dbReference type="SAM" id="Phobius"/>
    </source>
</evidence>
<sequence>MIRRISAIYVRTKSGNDERIRRILAHAANIGGSGVYVTASADLSQARNTADDSLTTLGLMIGVIALIVGGMSIANMMIVTVMEQRDEIGLRRALGAAQRIDGGACRIRASSCSEYCGIAQRIPVKYVEYFVSRT</sequence>
<dbReference type="RefSeq" id="WP_047287632.1">
    <property type="nucleotide sequence ID" value="NZ_JAASHE010000003.1"/>
</dbReference>
<gene>
    <name evidence="2" type="ORF">G5T23_05545</name>
</gene>
<reference evidence="2 3" key="1">
    <citation type="submission" date="2020-02" db="EMBL/GenBank/DDBJ databases">
        <title>Antibiotic susceptibility profiles of lactic acid bacteria isolated from the human vagina and genetic basis of atypical resistances.</title>
        <authorList>
            <person name="Sirichoat A."/>
            <person name="Florez A.B."/>
            <person name="Vazquez L."/>
            <person name="Buppasiri P."/>
            <person name="Panya M."/>
            <person name="Lulitanond V."/>
            <person name="Mayo B."/>
        </authorList>
    </citation>
    <scope>NUCLEOTIDE SEQUENCE [LARGE SCALE GENOMIC DNA]</scope>
    <source>
        <strain evidence="2 3">VA07-1AN</strain>
    </source>
</reference>